<name>A0A8X8KNS2_9RHOB</name>
<feature type="chain" id="PRO_5036461830" evidence="1">
    <location>
        <begin position="21"/>
        <end position="178"/>
    </location>
</feature>
<organism evidence="3 4">
    <name type="scientific">Fertoeibacter niger</name>
    <dbReference type="NCBI Taxonomy" id="2656921"/>
    <lineage>
        <taxon>Bacteria</taxon>
        <taxon>Pseudomonadati</taxon>
        <taxon>Pseudomonadota</taxon>
        <taxon>Alphaproteobacteria</taxon>
        <taxon>Rhodobacterales</taxon>
        <taxon>Paracoccaceae</taxon>
        <taxon>Fertoeibacter</taxon>
    </lineage>
</organism>
<gene>
    <name evidence="3" type="ORF">GEU84_006840</name>
</gene>
<evidence type="ECO:0000259" key="2">
    <source>
        <dbReference type="Pfam" id="PF01471"/>
    </source>
</evidence>
<reference evidence="3" key="1">
    <citation type="submission" date="2020-05" db="EMBL/GenBank/DDBJ databases">
        <title>Fertoebacter nigrum gen. nov., sp. nov., a new member of the family Rhodobacteraceae.</title>
        <authorList>
            <person name="Szuroczki S."/>
            <person name="Abbaszade G."/>
            <person name="Buni D."/>
            <person name="Schumann P."/>
            <person name="Toth E."/>
        </authorList>
    </citation>
    <scope>NUCLEOTIDE SEQUENCE</scope>
    <source>
        <strain evidence="3">RG-N-1a</strain>
    </source>
</reference>
<dbReference type="Proteomes" id="UP000484076">
    <property type="component" value="Unassembled WGS sequence"/>
</dbReference>
<dbReference type="RefSeq" id="WP_152824682.1">
    <property type="nucleotide sequence ID" value="NZ_WHUT02000003.1"/>
</dbReference>
<dbReference type="InterPro" id="IPR036365">
    <property type="entry name" value="PGBD-like_sf"/>
</dbReference>
<dbReference type="InterPro" id="IPR002477">
    <property type="entry name" value="Peptidoglycan-bd-like"/>
</dbReference>
<evidence type="ECO:0000313" key="3">
    <source>
        <dbReference type="EMBL" id="NUB44091.1"/>
    </source>
</evidence>
<keyword evidence="1" id="KW-0732">Signal</keyword>
<keyword evidence="4" id="KW-1185">Reference proteome</keyword>
<dbReference type="AlphaFoldDB" id="A0A8X8KNS2"/>
<sequence length="178" mass="19104">MTRYFLFAPALMLAACQSVSVPEAPTRADLASELVRRAPEDGPPPKPDGACWANDTAPAVIETVTEQVEVSPAVIGPDGTVITPATYRSSTHQRILTDRESVWFRTPCPDELTVDFIATVQRALKARGFYMLPLTGQMDAATGDAIRRFQQPLGMDSAVLSLAAARALGIVAADFGRD</sequence>
<dbReference type="SUPFAM" id="SSF47090">
    <property type="entry name" value="PGBD-like"/>
    <property type="match status" value="1"/>
</dbReference>
<dbReference type="EMBL" id="WHUT02000003">
    <property type="protein sequence ID" value="NUB44091.1"/>
    <property type="molecule type" value="Genomic_DNA"/>
</dbReference>
<feature type="domain" description="Peptidoglycan binding-like" evidence="2">
    <location>
        <begin position="117"/>
        <end position="154"/>
    </location>
</feature>
<dbReference type="Gene3D" id="1.10.101.10">
    <property type="entry name" value="PGBD-like superfamily/PGBD"/>
    <property type="match status" value="1"/>
</dbReference>
<proteinExistence type="predicted"/>
<dbReference type="InterPro" id="IPR036366">
    <property type="entry name" value="PGBDSf"/>
</dbReference>
<feature type="signal peptide" evidence="1">
    <location>
        <begin position="1"/>
        <end position="20"/>
    </location>
</feature>
<evidence type="ECO:0000313" key="4">
    <source>
        <dbReference type="Proteomes" id="UP000484076"/>
    </source>
</evidence>
<dbReference type="Pfam" id="PF01471">
    <property type="entry name" value="PG_binding_1"/>
    <property type="match status" value="1"/>
</dbReference>
<comment type="caution">
    <text evidence="3">The sequence shown here is derived from an EMBL/GenBank/DDBJ whole genome shotgun (WGS) entry which is preliminary data.</text>
</comment>
<accession>A0A8X8KNS2</accession>
<evidence type="ECO:0000256" key="1">
    <source>
        <dbReference type="SAM" id="SignalP"/>
    </source>
</evidence>
<protein>
    <submittedName>
        <fullName evidence="3">Peptidoglycan-binding protein</fullName>
    </submittedName>
</protein>
<dbReference type="PROSITE" id="PS51257">
    <property type="entry name" value="PROKAR_LIPOPROTEIN"/>
    <property type="match status" value="1"/>
</dbReference>